<gene>
    <name evidence="3" type="ORF">RM445_20095</name>
</gene>
<keyword evidence="1" id="KW-1133">Transmembrane helix</keyword>
<evidence type="ECO:0000313" key="3">
    <source>
        <dbReference type="EMBL" id="MDT0351831.1"/>
    </source>
</evidence>
<dbReference type="EMBL" id="JAVREJ010000015">
    <property type="protein sequence ID" value="MDT0351831.1"/>
    <property type="molecule type" value="Genomic_DNA"/>
</dbReference>
<accession>A0ABU2ND22</accession>
<dbReference type="SMART" id="SM00327">
    <property type="entry name" value="VWA"/>
    <property type="match status" value="1"/>
</dbReference>
<keyword evidence="4" id="KW-1185">Reference proteome</keyword>
<dbReference type="Pfam" id="PF00092">
    <property type="entry name" value="VWA"/>
    <property type="match status" value="1"/>
</dbReference>
<dbReference type="SUPFAM" id="SSF53300">
    <property type="entry name" value="vWA-like"/>
    <property type="match status" value="1"/>
</dbReference>
<reference evidence="4" key="1">
    <citation type="submission" date="2023-07" db="EMBL/GenBank/DDBJ databases">
        <title>30 novel species of actinomycetes from the DSMZ collection.</title>
        <authorList>
            <person name="Nouioui I."/>
        </authorList>
    </citation>
    <scope>NUCLEOTIDE SEQUENCE [LARGE SCALE GENOMIC DNA]</scope>
    <source>
        <strain evidence="4">DSM 45834</strain>
    </source>
</reference>
<dbReference type="InterPro" id="IPR002035">
    <property type="entry name" value="VWF_A"/>
</dbReference>
<dbReference type="RefSeq" id="WP_311558308.1">
    <property type="nucleotide sequence ID" value="NZ_JAVREJ010000015.1"/>
</dbReference>
<keyword evidence="1" id="KW-0472">Membrane</keyword>
<protein>
    <submittedName>
        <fullName evidence="3">VWA domain-containing protein</fullName>
    </submittedName>
</protein>
<sequence length="551" mass="56021">MGRHLKQRRRPTVAPGVVLGSLLVVGVSALVAGLALTTRDGSPATVAQSCPTALRVVTAASFAPVLAGVAPTLAEGADCVRLDVTVADGRTAAGRVAELAADVWIPDDAGWAGNPGPARLAAAPAAGAGTVLAESPFYLVTDRATAARVIDAGGGWLGLAKLVTGPAADPVRLAVRDPAASGDGMLGAGAFGEAVWVESGMDASAEALAAALPRTRTLDGDAAALPETSGEVGLVPEYALLPVSAKVRDEGAAVLAPRDHTAALRYSWLPGAAAAADPVRAAALDRVAAALTGPAGDGPLAQAGLRRPGGGPPSGAEGLPAVHAPLFDVLGPHHVDHVLASWYAADRRSDVLVAVDVSGSMQARAPGSDRKLIDVVRDGIGGLASLLPDDSQLTLWRFGSRLDGERDFDPVLRGTTLDGEGRAAVSRAVRELDPLDTGTGLHDTILAAYEAARDSARPDVPSHVVVFTDGRNEADQPTISLEQLGQRLVAAKDPQRPVELTVVAFGGQPQAPEIKALAKALEPVDGYLDALRTADEVKAAFIHAAAGGIHE</sequence>
<proteinExistence type="predicted"/>
<feature type="domain" description="VWFA" evidence="2">
    <location>
        <begin position="350"/>
        <end position="545"/>
    </location>
</feature>
<dbReference type="Gene3D" id="3.40.50.410">
    <property type="entry name" value="von Willebrand factor, type A domain"/>
    <property type="match status" value="1"/>
</dbReference>
<dbReference type="Proteomes" id="UP001183202">
    <property type="component" value="Unassembled WGS sequence"/>
</dbReference>
<name>A0ABU2ND22_9PSEU</name>
<keyword evidence="1" id="KW-0812">Transmembrane</keyword>
<dbReference type="PROSITE" id="PS50234">
    <property type="entry name" value="VWFA"/>
    <property type="match status" value="1"/>
</dbReference>
<organism evidence="3 4">
    <name type="scientific">Pseudonocardia charpentierae</name>
    <dbReference type="NCBI Taxonomy" id="3075545"/>
    <lineage>
        <taxon>Bacteria</taxon>
        <taxon>Bacillati</taxon>
        <taxon>Actinomycetota</taxon>
        <taxon>Actinomycetes</taxon>
        <taxon>Pseudonocardiales</taxon>
        <taxon>Pseudonocardiaceae</taxon>
        <taxon>Pseudonocardia</taxon>
    </lineage>
</organism>
<evidence type="ECO:0000256" key="1">
    <source>
        <dbReference type="SAM" id="Phobius"/>
    </source>
</evidence>
<dbReference type="InterPro" id="IPR036465">
    <property type="entry name" value="vWFA_dom_sf"/>
</dbReference>
<evidence type="ECO:0000259" key="2">
    <source>
        <dbReference type="PROSITE" id="PS50234"/>
    </source>
</evidence>
<comment type="caution">
    <text evidence="3">The sequence shown here is derived from an EMBL/GenBank/DDBJ whole genome shotgun (WGS) entry which is preliminary data.</text>
</comment>
<feature type="transmembrane region" description="Helical" evidence="1">
    <location>
        <begin position="12"/>
        <end position="36"/>
    </location>
</feature>
<evidence type="ECO:0000313" key="4">
    <source>
        <dbReference type="Proteomes" id="UP001183202"/>
    </source>
</evidence>